<organism evidence="2">
    <name type="scientific">Arion vulgaris</name>
    <dbReference type="NCBI Taxonomy" id="1028688"/>
    <lineage>
        <taxon>Eukaryota</taxon>
        <taxon>Metazoa</taxon>
        <taxon>Spiralia</taxon>
        <taxon>Lophotrochozoa</taxon>
        <taxon>Mollusca</taxon>
        <taxon>Gastropoda</taxon>
        <taxon>Heterobranchia</taxon>
        <taxon>Euthyneura</taxon>
        <taxon>Panpulmonata</taxon>
        <taxon>Eupulmonata</taxon>
        <taxon>Stylommatophora</taxon>
        <taxon>Helicina</taxon>
        <taxon>Arionoidea</taxon>
        <taxon>Arionidae</taxon>
        <taxon>Arion</taxon>
    </lineage>
</organism>
<evidence type="ECO:0000313" key="2">
    <source>
        <dbReference type="EMBL" id="CEK89701.1"/>
    </source>
</evidence>
<protein>
    <submittedName>
        <fullName evidence="2">Uncharacterized protein</fullName>
    </submittedName>
</protein>
<sequence>LSVETKPKFCRNVIKQQSTRCQRTNENSPMVNDRTKIATYGTRASKHENEHEGMSIPVFSEAEHFSS</sequence>
<gene>
    <name evidence="2" type="primary">ORF172474</name>
</gene>
<feature type="non-terminal residue" evidence="2">
    <location>
        <position position="67"/>
    </location>
</feature>
<evidence type="ECO:0000256" key="1">
    <source>
        <dbReference type="SAM" id="MobiDB-lite"/>
    </source>
</evidence>
<proteinExistence type="predicted"/>
<reference evidence="2" key="1">
    <citation type="submission" date="2014-12" db="EMBL/GenBank/DDBJ databases">
        <title>Insight into the proteome of Arion vulgaris.</title>
        <authorList>
            <person name="Aradska J."/>
            <person name="Bulat T."/>
            <person name="Smidak R."/>
            <person name="Sarate P."/>
            <person name="Gangsoo J."/>
            <person name="Sialana F."/>
            <person name="Bilban M."/>
            <person name="Lubec G."/>
        </authorList>
    </citation>
    <scope>NUCLEOTIDE SEQUENCE</scope>
    <source>
        <tissue evidence="2">Skin</tissue>
    </source>
</reference>
<dbReference type="AlphaFoldDB" id="A0A0B7BBM6"/>
<accession>A0A0B7BBM6</accession>
<feature type="region of interest" description="Disordered" evidence="1">
    <location>
        <begin position="43"/>
        <end position="67"/>
    </location>
</feature>
<name>A0A0B7BBM6_9EUPU</name>
<feature type="non-terminal residue" evidence="2">
    <location>
        <position position="1"/>
    </location>
</feature>
<dbReference type="EMBL" id="HACG01042836">
    <property type="protein sequence ID" value="CEK89701.1"/>
    <property type="molecule type" value="Transcribed_RNA"/>
</dbReference>